<feature type="signal peptide" evidence="2">
    <location>
        <begin position="1"/>
        <end position="24"/>
    </location>
</feature>
<gene>
    <name evidence="3" type="ORF">KC675_01410</name>
</gene>
<feature type="compositionally biased region" description="Gly residues" evidence="1">
    <location>
        <begin position="139"/>
        <end position="158"/>
    </location>
</feature>
<dbReference type="EMBL" id="JAGQLL010000014">
    <property type="protein sequence ID" value="MCA9379816.1"/>
    <property type="molecule type" value="Genomic_DNA"/>
</dbReference>
<keyword evidence="2" id="KW-0732">Signal</keyword>
<feature type="region of interest" description="Disordered" evidence="1">
    <location>
        <begin position="131"/>
        <end position="158"/>
    </location>
</feature>
<evidence type="ECO:0000256" key="1">
    <source>
        <dbReference type="SAM" id="MobiDB-lite"/>
    </source>
</evidence>
<evidence type="ECO:0000313" key="3">
    <source>
        <dbReference type="EMBL" id="MCA9379816.1"/>
    </source>
</evidence>
<evidence type="ECO:0008006" key="5">
    <source>
        <dbReference type="Google" id="ProtNLM"/>
    </source>
</evidence>
<evidence type="ECO:0000313" key="4">
    <source>
        <dbReference type="Proteomes" id="UP000745577"/>
    </source>
</evidence>
<comment type="caution">
    <text evidence="3">The sequence shown here is derived from an EMBL/GenBank/DDBJ whole genome shotgun (WGS) entry which is preliminary data.</text>
</comment>
<proteinExistence type="predicted"/>
<protein>
    <recommendedName>
        <fullName evidence="5">DUF2680 domain-containing protein</fullName>
    </recommendedName>
</protein>
<sequence>MTKNKLLILGAGVVVSASTLGVVAVPTFAQDSETYPPMVETLSEKFNLDKAEVQNVFTEERKSRHEERLNGLVEDGSITEEQKAVIEEHHEEMMAKRDSLFSEGKTRTEMHELMDTEREEFQKWLDDQGIEMPMKGPRGDGQGQGGRGNGMGMGRHAQ</sequence>
<evidence type="ECO:0000256" key="2">
    <source>
        <dbReference type="SAM" id="SignalP"/>
    </source>
</evidence>
<name>A0A955L0U1_9BACT</name>
<organism evidence="3 4">
    <name type="scientific">Candidatus Dojkabacteria bacterium</name>
    <dbReference type="NCBI Taxonomy" id="2099670"/>
    <lineage>
        <taxon>Bacteria</taxon>
        <taxon>Candidatus Dojkabacteria</taxon>
    </lineage>
</organism>
<feature type="chain" id="PRO_5037234441" description="DUF2680 domain-containing protein" evidence="2">
    <location>
        <begin position="25"/>
        <end position="158"/>
    </location>
</feature>
<dbReference type="AlphaFoldDB" id="A0A955L0U1"/>
<reference evidence="3" key="1">
    <citation type="submission" date="2020-04" db="EMBL/GenBank/DDBJ databases">
        <authorList>
            <person name="Zhang T."/>
        </authorList>
    </citation>
    <scope>NUCLEOTIDE SEQUENCE</scope>
    <source>
        <strain evidence="3">HKST-UBA15</strain>
    </source>
</reference>
<reference evidence="3" key="2">
    <citation type="journal article" date="2021" name="Microbiome">
        <title>Successional dynamics and alternative stable states in a saline activated sludge microbial community over 9 years.</title>
        <authorList>
            <person name="Wang Y."/>
            <person name="Ye J."/>
            <person name="Ju F."/>
            <person name="Liu L."/>
            <person name="Boyd J.A."/>
            <person name="Deng Y."/>
            <person name="Parks D.H."/>
            <person name="Jiang X."/>
            <person name="Yin X."/>
            <person name="Woodcroft B.J."/>
            <person name="Tyson G.W."/>
            <person name="Hugenholtz P."/>
            <person name="Polz M.F."/>
            <person name="Zhang T."/>
        </authorList>
    </citation>
    <scope>NUCLEOTIDE SEQUENCE</scope>
    <source>
        <strain evidence="3">HKST-UBA15</strain>
    </source>
</reference>
<dbReference type="Proteomes" id="UP000745577">
    <property type="component" value="Unassembled WGS sequence"/>
</dbReference>
<accession>A0A955L0U1</accession>